<proteinExistence type="predicted"/>
<feature type="region of interest" description="Disordered" evidence="1">
    <location>
        <begin position="67"/>
        <end position="92"/>
    </location>
</feature>
<organism evidence="2 3">
    <name type="scientific">Reticulomyxa filosa</name>
    <dbReference type="NCBI Taxonomy" id="46433"/>
    <lineage>
        <taxon>Eukaryota</taxon>
        <taxon>Sar</taxon>
        <taxon>Rhizaria</taxon>
        <taxon>Retaria</taxon>
        <taxon>Foraminifera</taxon>
        <taxon>Monothalamids</taxon>
        <taxon>Reticulomyxidae</taxon>
        <taxon>Reticulomyxa</taxon>
    </lineage>
</organism>
<dbReference type="EMBL" id="ASPP01005130">
    <property type="protein sequence ID" value="ETO31103.1"/>
    <property type="molecule type" value="Genomic_DNA"/>
</dbReference>
<evidence type="ECO:0000256" key="1">
    <source>
        <dbReference type="SAM" id="MobiDB-lite"/>
    </source>
</evidence>
<feature type="compositionally biased region" description="Low complexity" evidence="1">
    <location>
        <begin position="70"/>
        <end position="90"/>
    </location>
</feature>
<dbReference type="Proteomes" id="UP000023152">
    <property type="component" value="Unassembled WGS sequence"/>
</dbReference>
<protein>
    <submittedName>
        <fullName evidence="2">Uncharacterized protein</fullName>
    </submittedName>
</protein>
<gene>
    <name evidence="2" type="ORF">RFI_06018</name>
</gene>
<dbReference type="AlphaFoldDB" id="X6NYZ1"/>
<evidence type="ECO:0000313" key="3">
    <source>
        <dbReference type="Proteomes" id="UP000023152"/>
    </source>
</evidence>
<keyword evidence="3" id="KW-1185">Reference proteome</keyword>
<accession>X6NYZ1</accession>
<reference evidence="2 3" key="1">
    <citation type="journal article" date="2013" name="Curr. Biol.">
        <title>The Genome of the Foraminiferan Reticulomyxa filosa.</title>
        <authorList>
            <person name="Glockner G."/>
            <person name="Hulsmann N."/>
            <person name="Schleicher M."/>
            <person name="Noegel A.A."/>
            <person name="Eichinger L."/>
            <person name="Gallinger C."/>
            <person name="Pawlowski J."/>
            <person name="Sierra R."/>
            <person name="Euteneuer U."/>
            <person name="Pillet L."/>
            <person name="Moustafa A."/>
            <person name="Platzer M."/>
            <person name="Groth M."/>
            <person name="Szafranski K."/>
            <person name="Schliwa M."/>
        </authorList>
    </citation>
    <scope>NUCLEOTIDE SEQUENCE [LARGE SCALE GENOMIC DNA]</scope>
</reference>
<name>X6NYZ1_RETFI</name>
<comment type="caution">
    <text evidence="2">The sequence shown here is derived from an EMBL/GenBank/DDBJ whole genome shotgun (WGS) entry which is preliminary data.</text>
</comment>
<evidence type="ECO:0000313" key="2">
    <source>
        <dbReference type="EMBL" id="ETO31103.1"/>
    </source>
</evidence>
<feature type="non-terminal residue" evidence="2">
    <location>
        <position position="1"/>
    </location>
</feature>
<sequence>DLWIYFKLNTDFLKKCYCYCFSKKKKKKGLASNYDNMHLTHSQSTSQMGSASPNGLGSLSAETPPILCGSNNNDNNNNNNNNNNSNNNSSKHSNGSILGCGALKELSLNVDTNSNLDVNLDFYGGHYEHIHDNSAQVHGNASCFSFANHSIFCHENANAVAVESTQESFSPLPIESELEQEEDIKEGFLDIKVPSTTTLDLPKLHFQMEPLPPLEPI</sequence>